<dbReference type="AlphaFoldDB" id="A0A4C1XGE5"/>
<keyword evidence="4" id="KW-1185">Reference proteome</keyword>
<feature type="domain" description="Peptidase M12B propeptide" evidence="2">
    <location>
        <begin position="47"/>
        <end position="112"/>
    </location>
</feature>
<keyword evidence="1" id="KW-1015">Disulfide bond</keyword>
<organism evidence="3 4">
    <name type="scientific">Eumeta variegata</name>
    <name type="common">Bagworm moth</name>
    <name type="synonym">Eumeta japonica</name>
    <dbReference type="NCBI Taxonomy" id="151549"/>
    <lineage>
        <taxon>Eukaryota</taxon>
        <taxon>Metazoa</taxon>
        <taxon>Ecdysozoa</taxon>
        <taxon>Arthropoda</taxon>
        <taxon>Hexapoda</taxon>
        <taxon>Insecta</taxon>
        <taxon>Pterygota</taxon>
        <taxon>Neoptera</taxon>
        <taxon>Endopterygota</taxon>
        <taxon>Lepidoptera</taxon>
        <taxon>Glossata</taxon>
        <taxon>Ditrysia</taxon>
        <taxon>Tineoidea</taxon>
        <taxon>Psychidae</taxon>
        <taxon>Oiketicinae</taxon>
        <taxon>Eumeta</taxon>
    </lineage>
</organism>
<evidence type="ECO:0000313" key="3">
    <source>
        <dbReference type="EMBL" id="GBP61277.1"/>
    </source>
</evidence>
<evidence type="ECO:0000259" key="2">
    <source>
        <dbReference type="Pfam" id="PF01562"/>
    </source>
</evidence>
<evidence type="ECO:0000256" key="1">
    <source>
        <dbReference type="ARBA" id="ARBA00023157"/>
    </source>
</evidence>
<dbReference type="EMBL" id="BGZK01000809">
    <property type="protein sequence ID" value="GBP61277.1"/>
    <property type="molecule type" value="Genomic_DNA"/>
</dbReference>
<reference evidence="3 4" key="1">
    <citation type="journal article" date="2019" name="Commun. Biol.">
        <title>The bagworm genome reveals a unique fibroin gene that provides high tensile strength.</title>
        <authorList>
            <person name="Kono N."/>
            <person name="Nakamura H."/>
            <person name="Ohtoshi R."/>
            <person name="Tomita M."/>
            <person name="Numata K."/>
            <person name="Arakawa K."/>
        </authorList>
    </citation>
    <scope>NUCLEOTIDE SEQUENCE [LARGE SCALE GENOMIC DNA]</scope>
</reference>
<dbReference type="Pfam" id="PF01562">
    <property type="entry name" value="Pep_M12B_propep"/>
    <property type="match status" value="1"/>
</dbReference>
<accession>A0A4C1XGE5</accession>
<protein>
    <recommendedName>
        <fullName evidence="2">Peptidase M12B propeptide domain-containing protein</fullName>
    </recommendedName>
</protein>
<proteinExistence type="predicted"/>
<sequence>MDAIGLWVSVKQGKHAKITCRNLWFLLSSLGNRRIYSHLHLDPERAEVVTPVRVSREGEFISRTLSHSHEHGHARARRSLNSKEHTVDHMLHYNITVDGRNLRLDLSRCDSLESRRMLPTGIRLVAMSAKDNAPALAAGRRRPGAATA</sequence>
<evidence type="ECO:0000313" key="4">
    <source>
        <dbReference type="Proteomes" id="UP000299102"/>
    </source>
</evidence>
<dbReference type="InterPro" id="IPR002870">
    <property type="entry name" value="Peptidase_M12B_N"/>
</dbReference>
<gene>
    <name evidence="3" type="ORF">EVAR_52766_1</name>
</gene>
<dbReference type="Proteomes" id="UP000299102">
    <property type="component" value="Unassembled WGS sequence"/>
</dbReference>
<dbReference type="OrthoDB" id="7423547at2759"/>
<name>A0A4C1XGE5_EUMVA</name>
<comment type="caution">
    <text evidence="3">The sequence shown here is derived from an EMBL/GenBank/DDBJ whole genome shotgun (WGS) entry which is preliminary data.</text>
</comment>